<dbReference type="GO" id="GO:0090090">
    <property type="term" value="P:negative regulation of canonical Wnt signaling pathway"/>
    <property type="evidence" value="ECO:0007669"/>
    <property type="project" value="InterPro"/>
</dbReference>
<dbReference type="Ensembl" id="ENSXETT00000063977">
    <property type="protein sequence ID" value="ENSXETP00000059285"/>
    <property type="gene ID" value="ENSXETG00000002883"/>
</dbReference>
<feature type="domain" description="NPHP4 Ig-like" evidence="1">
    <location>
        <begin position="179"/>
        <end position="263"/>
    </location>
</feature>
<reference evidence="5" key="2">
    <citation type="submission" date="2020-05" db="UniProtKB">
        <authorList>
            <consortium name="Ensembl"/>
        </authorList>
    </citation>
    <scope>IDENTIFICATION</scope>
</reference>
<dbReference type="Pfam" id="PF26015">
    <property type="entry name" value="Ig_NPH4_3rd"/>
    <property type="match status" value="1"/>
</dbReference>
<dbReference type="InterPro" id="IPR058685">
    <property type="entry name" value="Ig_NPHP4_4th"/>
</dbReference>
<dbReference type="InterPro" id="IPR029775">
    <property type="entry name" value="NPHP4"/>
</dbReference>
<protein>
    <submittedName>
        <fullName evidence="5">Uncharacterized protein</fullName>
    </submittedName>
</protein>
<proteinExistence type="predicted"/>
<dbReference type="AlphaFoldDB" id="A0A6I8PPT9"/>
<reference evidence="5" key="1">
    <citation type="journal article" date="2010" name="Science">
        <title>The genome of the Western clawed frog Xenopus tropicalis.</title>
        <authorList>
            <person name="Hellsten U."/>
            <person name="Harland R.M."/>
            <person name="Gilchrist M.J."/>
            <person name="Hendrix D."/>
            <person name="Jurka J."/>
            <person name="Kapitonov V."/>
            <person name="Ovcharenko I."/>
            <person name="Putnam N.H."/>
            <person name="Shu S."/>
            <person name="Taher L."/>
            <person name="Blitz I.L."/>
            <person name="Blumberg B."/>
            <person name="Dichmann D.S."/>
            <person name="Dubchak I."/>
            <person name="Amaya E."/>
            <person name="Detter J.C."/>
            <person name="Fletcher R."/>
            <person name="Gerhard D.S."/>
            <person name="Goodstein D."/>
            <person name="Graves T."/>
            <person name="Grigoriev I.V."/>
            <person name="Grimwood J."/>
            <person name="Kawashima T."/>
            <person name="Lindquist E."/>
            <person name="Lucas S.M."/>
            <person name="Mead P.E."/>
            <person name="Mitros T."/>
            <person name="Ogino H."/>
            <person name="Ohta Y."/>
            <person name="Poliakov A.V."/>
            <person name="Pollet N."/>
            <person name="Robert J."/>
            <person name="Salamov A."/>
            <person name="Sater A.K."/>
            <person name="Schmutz J."/>
            <person name="Terry A."/>
            <person name="Vize P.D."/>
            <person name="Warren W.C."/>
            <person name="Wells D."/>
            <person name="Wills A."/>
            <person name="Wilson R.K."/>
            <person name="Zimmerman L.B."/>
            <person name="Zorn A.M."/>
            <person name="Grainger R."/>
            <person name="Grammer T."/>
            <person name="Khokha M.K."/>
            <person name="Richardson P.M."/>
            <person name="Rokhsar D.S."/>
        </authorList>
    </citation>
    <scope>NUCLEOTIDE SEQUENCE [LARGE SCALE GENOMIC DNA]</scope>
    <source>
        <strain evidence="5">Nigerian</strain>
    </source>
</reference>
<dbReference type="GeneTree" id="ENSGT00510000048827"/>
<evidence type="ECO:0000259" key="3">
    <source>
        <dbReference type="Pfam" id="PF26189"/>
    </source>
</evidence>
<dbReference type="GO" id="GO:0097730">
    <property type="term" value="C:non-motile cilium"/>
    <property type="evidence" value="ECO:0007669"/>
    <property type="project" value="InterPro"/>
</dbReference>
<evidence type="ECO:0000259" key="1">
    <source>
        <dbReference type="Pfam" id="PF26015"/>
    </source>
</evidence>
<organism evidence="5">
    <name type="scientific">Xenopus tropicalis</name>
    <name type="common">Western clawed frog</name>
    <name type="synonym">Silurana tropicalis</name>
    <dbReference type="NCBI Taxonomy" id="8364"/>
    <lineage>
        <taxon>Eukaryota</taxon>
        <taxon>Metazoa</taxon>
        <taxon>Chordata</taxon>
        <taxon>Craniata</taxon>
        <taxon>Vertebrata</taxon>
        <taxon>Euteleostomi</taxon>
        <taxon>Amphibia</taxon>
        <taxon>Batrachia</taxon>
        <taxon>Anura</taxon>
        <taxon>Pipoidea</taxon>
        <taxon>Pipidae</taxon>
        <taxon>Xenopodinae</taxon>
        <taxon>Xenopus</taxon>
        <taxon>Silurana</taxon>
    </lineage>
</organism>
<sequence length="359" mass="40763">AYRERTKPECISSMLNQAITSNYTVYATLGTAEFFEFELKNPYKIANTLTYPCLPFCLPFILLSHNAANYVLNKQVSFKTSDGKVIAILQVKLTFLKKSIRLPPWYTLPGAPVGTPGGEPDLHVCCSDINIICDSKKCVICIDLSFSILSFRDPWLAAPIQIWQIYVHSLKRIDVSCITGQLTQLSLVLRGTQVVRKVRSYSSHPEELKVDPDRGFVFPPNGIQDLHIGVRPQKAGSKFIYLNLVDVDQHQLVASWLVCVSCRKPVISKAFEILLPVGGEKGSNKRISYRNPYPTKKTYSLHKNRIDLPQFKENYCILRETYSIGLCFAPSQTRGLEEILIFINNREDKNEETFHVKVR</sequence>
<dbReference type="GO" id="GO:0005856">
    <property type="term" value="C:cytoskeleton"/>
    <property type="evidence" value="ECO:0007669"/>
    <property type="project" value="InterPro"/>
</dbReference>
<dbReference type="InterPro" id="IPR058688">
    <property type="entry name" value="Ig_NPHP4_2nd"/>
</dbReference>
<dbReference type="PANTHER" id="PTHR31043">
    <property type="entry name" value="NEPHROCYSTIN-4"/>
    <property type="match status" value="1"/>
</dbReference>
<dbReference type="InterPro" id="IPR058686">
    <property type="entry name" value="Ig_NPHP4_3rd"/>
</dbReference>
<evidence type="ECO:0000259" key="2">
    <source>
        <dbReference type="Pfam" id="PF26187"/>
    </source>
</evidence>
<evidence type="ECO:0000259" key="4">
    <source>
        <dbReference type="Pfam" id="PF26190"/>
    </source>
</evidence>
<feature type="domain" description="NPHP4 Ig-like" evidence="2">
    <location>
        <begin position="268"/>
        <end position="358"/>
    </location>
</feature>
<dbReference type="InParanoid" id="A0A6I8PPT9"/>
<evidence type="ECO:0000313" key="5">
    <source>
        <dbReference type="Ensembl" id="ENSXETP00000059285"/>
    </source>
</evidence>
<dbReference type="InterPro" id="IPR058687">
    <property type="entry name" value="Ig_NPHP4_1st"/>
</dbReference>
<accession>A0A6I8PPT9</accession>
<dbReference type="Pfam" id="PF26189">
    <property type="entry name" value="Ig_NPHP4_2nd"/>
    <property type="match status" value="1"/>
</dbReference>
<dbReference type="Bgee" id="ENSXETG00000002883">
    <property type="expression patterns" value="Expressed in egg cell and 3 other cell types or tissues"/>
</dbReference>
<dbReference type="Pfam" id="PF26187">
    <property type="entry name" value="Ig_NPHP4_4th"/>
    <property type="match status" value="1"/>
</dbReference>
<dbReference type="PANTHER" id="PTHR31043:SF3">
    <property type="entry name" value="NEPHROCYSTIN-4"/>
    <property type="match status" value="1"/>
</dbReference>
<feature type="domain" description="NPHP4 Ig-like" evidence="4">
    <location>
        <begin position="22"/>
        <end position="50"/>
    </location>
</feature>
<dbReference type="Pfam" id="PF26190">
    <property type="entry name" value="Ig_NPHP4_1st"/>
    <property type="match status" value="1"/>
</dbReference>
<name>A0A6I8PPT9_XENTR</name>
<feature type="domain" description="NPHP4 Ig-like" evidence="3">
    <location>
        <begin position="92"/>
        <end position="138"/>
    </location>
</feature>